<reference evidence="9" key="1">
    <citation type="submission" date="2016-05" db="EMBL/GenBank/DDBJ databases">
        <title>Comparative genomics of biotechnologically important yeasts.</title>
        <authorList>
            <consortium name="DOE Joint Genome Institute"/>
            <person name="Riley R."/>
            <person name="Haridas S."/>
            <person name="Wolfe K.H."/>
            <person name="Lopes M.R."/>
            <person name="Hittinger C.T."/>
            <person name="Goker M."/>
            <person name="Salamov A."/>
            <person name="Wisecaver J."/>
            <person name="Long T.M."/>
            <person name="Aerts A.L."/>
            <person name="Barry K."/>
            <person name="Choi C."/>
            <person name="Clum A."/>
            <person name="Coughlan A.Y."/>
            <person name="Deshpande S."/>
            <person name="Douglass A.P."/>
            <person name="Hanson S.J."/>
            <person name="Klenk H.-P."/>
            <person name="Labutti K."/>
            <person name="Lapidus A."/>
            <person name="Lindquist E."/>
            <person name="Lipzen A."/>
            <person name="Meier-Kolthoff J.P."/>
            <person name="Ohm R.A."/>
            <person name="Otillar R.P."/>
            <person name="Pangilinan J."/>
            <person name="Peng Y."/>
            <person name="Rokas A."/>
            <person name="Rosa C.A."/>
            <person name="Scheuner C."/>
            <person name="Sibirny A.A."/>
            <person name="Slot J.C."/>
            <person name="Stielow J.B."/>
            <person name="Sun H."/>
            <person name="Kurtzman C.P."/>
            <person name="Blackwell M."/>
            <person name="Grigoriev I.V."/>
            <person name="Jeffries T.W."/>
        </authorList>
    </citation>
    <scope>NUCLEOTIDE SEQUENCE [LARGE SCALE GENOMIC DNA]</scope>
    <source>
        <strain evidence="9">NRRL Y-2460</strain>
    </source>
</reference>
<evidence type="ECO:0000256" key="1">
    <source>
        <dbReference type="ARBA" id="ARBA00022723"/>
    </source>
</evidence>
<dbReference type="GO" id="GO:0008270">
    <property type="term" value="F:zinc ion binding"/>
    <property type="evidence" value="ECO:0007669"/>
    <property type="project" value="InterPro"/>
</dbReference>
<dbReference type="Gene3D" id="4.10.240.10">
    <property type="entry name" value="Zn(2)-C6 fungal-type DNA-binding domain"/>
    <property type="match status" value="1"/>
</dbReference>
<evidence type="ECO:0000256" key="4">
    <source>
        <dbReference type="ARBA" id="ARBA00023125"/>
    </source>
</evidence>
<dbReference type="Pfam" id="PF00172">
    <property type="entry name" value="Zn_clus"/>
    <property type="match status" value="1"/>
</dbReference>
<evidence type="ECO:0000313" key="8">
    <source>
        <dbReference type="EMBL" id="ODV93956.1"/>
    </source>
</evidence>
<dbReference type="InterPro" id="IPR036864">
    <property type="entry name" value="Zn2-C6_fun-type_DNA-bd_sf"/>
</dbReference>
<keyword evidence="1" id="KW-0479">Metal-binding</keyword>
<evidence type="ECO:0000313" key="9">
    <source>
        <dbReference type="Proteomes" id="UP000094236"/>
    </source>
</evidence>
<dbReference type="InterPro" id="IPR001138">
    <property type="entry name" value="Zn2Cys6_DnaBD"/>
</dbReference>
<dbReference type="PROSITE" id="PS50048">
    <property type="entry name" value="ZN2_CY6_FUNGAL_2"/>
    <property type="match status" value="1"/>
</dbReference>
<dbReference type="SMART" id="SM00066">
    <property type="entry name" value="GAL4"/>
    <property type="match status" value="1"/>
</dbReference>
<keyword evidence="5" id="KW-0804">Transcription</keyword>
<sequence>MNPQHSQIKKRKRLPISCTTCRKRKIKCDRQKPLCGACKKNNVPVHLCIYDDSPWISSIVKEENLKNE</sequence>
<evidence type="ECO:0000259" key="7">
    <source>
        <dbReference type="PROSITE" id="PS50048"/>
    </source>
</evidence>
<proteinExistence type="predicted"/>
<gene>
    <name evidence="8" type="ORF">PACTADRAFT_45969</name>
</gene>
<keyword evidence="3" id="KW-0805">Transcription regulation</keyword>
<dbReference type="OrthoDB" id="4096729at2759"/>
<evidence type="ECO:0000256" key="3">
    <source>
        <dbReference type="ARBA" id="ARBA00023015"/>
    </source>
</evidence>
<feature type="domain" description="Zn(2)-C6 fungal-type" evidence="7">
    <location>
        <begin position="17"/>
        <end position="50"/>
    </location>
</feature>
<dbReference type="PANTHER" id="PTHR31944:SF131">
    <property type="entry name" value="HEME-RESPONSIVE ZINC FINGER TRANSCRIPTION FACTOR HAP1"/>
    <property type="match status" value="1"/>
</dbReference>
<keyword evidence="2" id="KW-0862">Zinc</keyword>
<name>A0A1E4TQB9_PACTA</name>
<dbReference type="AlphaFoldDB" id="A0A1E4TQB9"/>
<evidence type="ECO:0000256" key="5">
    <source>
        <dbReference type="ARBA" id="ARBA00023163"/>
    </source>
</evidence>
<dbReference type="InterPro" id="IPR051430">
    <property type="entry name" value="Fungal_TF_Env_Response"/>
</dbReference>
<dbReference type="SUPFAM" id="SSF57701">
    <property type="entry name" value="Zn2/Cys6 DNA-binding domain"/>
    <property type="match status" value="1"/>
</dbReference>
<dbReference type="CDD" id="cd00067">
    <property type="entry name" value="GAL4"/>
    <property type="match status" value="1"/>
</dbReference>
<accession>A0A1E4TQB9</accession>
<evidence type="ECO:0000256" key="2">
    <source>
        <dbReference type="ARBA" id="ARBA00022833"/>
    </source>
</evidence>
<dbReference type="PANTHER" id="PTHR31944">
    <property type="entry name" value="HEME-RESPONSIVE ZINC FINGER TRANSCRIPTION FACTOR HAP1"/>
    <property type="match status" value="1"/>
</dbReference>
<organism evidence="8 9">
    <name type="scientific">Pachysolen tannophilus NRRL Y-2460</name>
    <dbReference type="NCBI Taxonomy" id="669874"/>
    <lineage>
        <taxon>Eukaryota</taxon>
        <taxon>Fungi</taxon>
        <taxon>Dikarya</taxon>
        <taxon>Ascomycota</taxon>
        <taxon>Saccharomycotina</taxon>
        <taxon>Pichiomycetes</taxon>
        <taxon>Pachysolenaceae</taxon>
        <taxon>Pachysolen</taxon>
    </lineage>
</organism>
<dbReference type="GO" id="GO:0005634">
    <property type="term" value="C:nucleus"/>
    <property type="evidence" value="ECO:0007669"/>
    <property type="project" value="TreeGrafter"/>
</dbReference>
<dbReference type="GO" id="GO:0000978">
    <property type="term" value="F:RNA polymerase II cis-regulatory region sequence-specific DNA binding"/>
    <property type="evidence" value="ECO:0007669"/>
    <property type="project" value="TreeGrafter"/>
</dbReference>
<keyword evidence="4" id="KW-0238">DNA-binding</keyword>
<feature type="non-terminal residue" evidence="8">
    <location>
        <position position="68"/>
    </location>
</feature>
<evidence type="ECO:0000256" key="6">
    <source>
        <dbReference type="ARBA" id="ARBA00023242"/>
    </source>
</evidence>
<keyword evidence="9" id="KW-1185">Reference proteome</keyword>
<dbReference type="GO" id="GO:0001228">
    <property type="term" value="F:DNA-binding transcription activator activity, RNA polymerase II-specific"/>
    <property type="evidence" value="ECO:0007669"/>
    <property type="project" value="TreeGrafter"/>
</dbReference>
<dbReference type="Proteomes" id="UP000094236">
    <property type="component" value="Unassembled WGS sequence"/>
</dbReference>
<protein>
    <recommendedName>
        <fullName evidence="7">Zn(2)-C6 fungal-type domain-containing protein</fullName>
    </recommendedName>
</protein>
<keyword evidence="6" id="KW-0539">Nucleus</keyword>
<dbReference type="EMBL" id="KV454017">
    <property type="protein sequence ID" value="ODV93956.1"/>
    <property type="molecule type" value="Genomic_DNA"/>
</dbReference>